<evidence type="ECO:0000313" key="3">
    <source>
        <dbReference type="Proteomes" id="UP000886885"/>
    </source>
</evidence>
<dbReference type="EMBL" id="JAAWWB010000006">
    <property type="protein sequence ID" value="KAG6781202.1"/>
    <property type="molecule type" value="Genomic_DNA"/>
</dbReference>
<gene>
    <name evidence="2" type="ORF">POTOM_014093</name>
</gene>
<feature type="transmembrane region" description="Helical" evidence="1">
    <location>
        <begin position="91"/>
        <end position="108"/>
    </location>
</feature>
<keyword evidence="1" id="KW-0472">Membrane</keyword>
<protein>
    <submittedName>
        <fullName evidence="2">Uncharacterized protein</fullName>
    </submittedName>
</protein>
<evidence type="ECO:0000313" key="2">
    <source>
        <dbReference type="EMBL" id="KAG6781202.1"/>
    </source>
</evidence>
<organism evidence="2 3">
    <name type="scientific">Populus tomentosa</name>
    <name type="common">Chinese white poplar</name>
    <dbReference type="NCBI Taxonomy" id="118781"/>
    <lineage>
        <taxon>Eukaryota</taxon>
        <taxon>Viridiplantae</taxon>
        <taxon>Streptophyta</taxon>
        <taxon>Embryophyta</taxon>
        <taxon>Tracheophyta</taxon>
        <taxon>Spermatophyta</taxon>
        <taxon>Magnoliopsida</taxon>
        <taxon>eudicotyledons</taxon>
        <taxon>Gunneridae</taxon>
        <taxon>Pentapetalae</taxon>
        <taxon>rosids</taxon>
        <taxon>fabids</taxon>
        <taxon>Malpighiales</taxon>
        <taxon>Salicaceae</taxon>
        <taxon>Saliceae</taxon>
        <taxon>Populus</taxon>
    </lineage>
</organism>
<dbReference type="OrthoDB" id="855428at2759"/>
<keyword evidence="1" id="KW-0812">Transmembrane</keyword>
<reference evidence="2" key="1">
    <citation type="journal article" date="2020" name="bioRxiv">
        <title>Hybrid origin of Populus tomentosa Carr. identified through genome sequencing and phylogenomic analysis.</title>
        <authorList>
            <person name="An X."/>
            <person name="Gao K."/>
            <person name="Chen Z."/>
            <person name="Li J."/>
            <person name="Yang X."/>
            <person name="Yang X."/>
            <person name="Zhou J."/>
            <person name="Guo T."/>
            <person name="Zhao T."/>
            <person name="Huang S."/>
            <person name="Miao D."/>
            <person name="Khan W.U."/>
            <person name="Rao P."/>
            <person name="Ye M."/>
            <person name="Lei B."/>
            <person name="Liao W."/>
            <person name="Wang J."/>
            <person name="Ji L."/>
            <person name="Li Y."/>
            <person name="Guo B."/>
            <person name="Mustafa N.S."/>
            <person name="Li S."/>
            <person name="Yun Q."/>
            <person name="Keller S.R."/>
            <person name="Mao J."/>
            <person name="Zhang R."/>
            <person name="Strauss S.H."/>
        </authorList>
    </citation>
    <scope>NUCLEOTIDE SEQUENCE</scope>
    <source>
        <strain evidence="2">GM15</strain>
        <tissue evidence="2">Leaf</tissue>
    </source>
</reference>
<comment type="caution">
    <text evidence="2">The sequence shown here is derived from an EMBL/GenBank/DDBJ whole genome shotgun (WGS) entry which is preliminary data.</text>
</comment>
<sequence>MWRTNGLERMVETSETKAITKEILAFDSVVFLLMAVAFLIITFYKAFECSLHHEVFAWFCPYKFNTSFVDPLRTYNNNITRSFTMGSQTKTILLILLLLFIDLSAARFSGIHEGRILPNPPSELIYEVEMRKLTEMEAMVDYQKDPGPNNKHEPHP</sequence>
<proteinExistence type="predicted"/>
<dbReference type="AlphaFoldDB" id="A0A8X8A779"/>
<dbReference type="PANTHER" id="PTHR34467:SF3">
    <property type="entry name" value="PROTEIN, PUTATIVE-RELATED"/>
    <property type="match status" value="1"/>
</dbReference>
<evidence type="ECO:0000256" key="1">
    <source>
        <dbReference type="SAM" id="Phobius"/>
    </source>
</evidence>
<accession>A0A8X8A779</accession>
<keyword evidence="3" id="KW-1185">Reference proteome</keyword>
<dbReference type="Proteomes" id="UP000886885">
    <property type="component" value="Chromosome 3D"/>
</dbReference>
<keyword evidence="1" id="KW-1133">Transmembrane helix</keyword>
<dbReference type="PANTHER" id="PTHR34467">
    <property type="entry name" value="TRANSMEMBRANE PROTEIN"/>
    <property type="match status" value="1"/>
</dbReference>
<name>A0A8X8A779_POPTO</name>
<feature type="transmembrane region" description="Helical" evidence="1">
    <location>
        <begin position="23"/>
        <end position="44"/>
    </location>
</feature>